<dbReference type="EMBL" id="NEVH01015333">
    <property type="protein sequence ID" value="PNF26851.1"/>
    <property type="molecule type" value="Genomic_DNA"/>
</dbReference>
<sequence>MKQSIIGGDLNLPQVDWKDVPEGISVAQAYINRLVWDNGYMQVVEKRTRGDSLLDVYLVKPESELISCDTIHGISDHYGVLLEMKWEENGFVTHEKRSVPAYHKTNVVGLQSFIWDKLPIWANNGSWVEDIWNNFKGLVFEGIERFVPHKILKQNPDPEYYNKEVKRLKVKVRRAYNRRKLEERYQVELKSLSKKLVTAKRSAQEIFSSSVLQNESKSWTEFYRYVNRRKGNKENIPTIKDCNGGHITDPVGKANHLNYYSSVFSCERDIPEIHPTYSENPFTIKISISRKRLAMTGR</sequence>
<evidence type="ECO:0000313" key="1">
    <source>
        <dbReference type="EMBL" id="PNF26851.1"/>
    </source>
</evidence>
<dbReference type="STRING" id="105785.A0A2J7QE49"/>
<proteinExistence type="predicted"/>
<dbReference type="PANTHER" id="PTHR33395:SF22">
    <property type="entry name" value="REVERSE TRANSCRIPTASE DOMAIN-CONTAINING PROTEIN"/>
    <property type="match status" value="1"/>
</dbReference>
<dbReference type="Proteomes" id="UP000235965">
    <property type="component" value="Unassembled WGS sequence"/>
</dbReference>
<name>A0A2J7QE49_9NEOP</name>
<keyword evidence="2" id="KW-1185">Reference proteome</keyword>
<dbReference type="InParanoid" id="A0A2J7QE49"/>
<dbReference type="AlphaFoldDB" id="A0A2J7QE49"/>
<evidence type="ECO:0008006" key="3">
    <source>
        <dbReference type="Google" id="ProtNLM"/>
    </source>
</evidence>
<dbReference type="GO" id="GO:0061343">
    <property type="term" value="P:cell adhesion involved in heart morphogenesis"/>
    <property type="evidence" value="ECO:0007669"/>
    <property type="project" value="TreeGrafter"/>
</dbReference>
<accession>A0A2J7QE49</accession>
<reference evidence="1 2" key="1">
    <citation type="submission" date="2017-12" db="EMBL/GenBank/DDBJ databases">
        <title>Hemimetabolous genomes reveal molecular basis of termite eusociality.</title>
        <authorList>
            <person name="Harrison M.C."/>
            <person name="Jongepier E."/>
            <person name="Robertson H.M."/>
            <person name="Arning N."/>
            <person name="Bitard-Feildel T."/>
            <person name="Chao H."/>
            <person name="Childers C.P."/>
            <person name="Dinh H."/>
            <person name="Doddapaneni H."/>
            <person name="Dugan S."/>
            <person name="Gowin J."/>
            <person name="Greiner C."/>
            <person name="Han Y."/>
            <person name="Hu H."/>
            <person name="Hughes D.S.T."/>
            <person name="Huylmans A.-K."/>
            <person name="Kemena C."/>
            <person name="Kremer L.P.M."/>
            <person name="Lee S.L."/>
            <person name="Lopez-Ezquerra A."/>
            <person name="Mallet L."/>
            <person name="Monroy-Kuhn J.M."/>
            <person name="Moser A."/>
            <person name="Murali S.C."/>
            <person name="Muzny D.M."/>
            <person name="Otani S."/>
            <person name="Piulachs M.-D."/>
            <person name="Poelchau M."/>
            <person name="Qu J."/>
            <person name="Schaub F."/>
            <person name="Wada-Katsumata A."/>
            <person name="Worley K.C."/>
            <person name="Xie Q."/>
            <person name="Ylla G."/>
            <person name="Poulsen M."/>
            <person name="Gibbs R.A."/>
            <person name="Schal C."/>
            <person name="Richards S."/>
            <person name="Belles X."/>
            <person name="Korb J."/>
            <person name="Bornberg-Bauer E."/>
        </authorList>
    </citation>
    <scope>NUCLEOTIDE SEQUENCE [LARGE SCALE GENOMIC DNA]</scope>
    <source>
        <tissue evidence="1">Whole body</tissue>
    </source>
</reference>
<comment type="caution">
    <text evidence="1">The sequence shown here is derived from an EMBL/GenBank/DDBJ whole genome shotgun (WGS) entry which is preliminary data.</text>
</comment>
<dbReference type="PANTHER" id="PTHR33395">
    <property type="entry name" value="TRANSCRIPTASE, PUTATIVE-RELATED-RELATED"/>
    <property type="match status" value="1"/>
</dbReference>
<evidence type="ECO:0000313" key="2">
    <source>
        <dbReference type="Proteomes" id="UP000235965"/>
    </source>
</evidence>
<organism evidence="1 2">
    <name type="scientific">Cryptotermes secundus</name>
    <dbReference type="NCBI Taxonomy" id="105785"/>
    <lineage>
        <taxon>Eukaryota</taxon>
        <taxon>Metazoa</taxon>
        <taxon>Ecdysozoa</taxon>
        <taxon>Arthropoda</taxon>
        <taxon>Hexapoda</taxon>
        <taxon>Insecta</taxon>
        <taxon>Pterygota</taxon>
        <taxon>Neoptera</taxon>
        <taxon>Polyneoptera</taxon>
        <taxon>Dictyoptera</taxon>
        <taxon>Blattodea</taxon>
        <taxon>Blattoidea</taxon>
        <taxon>Termitoidae</taxon>
        <taxon>Kalotermitidae</taxon>
        <taxon>Cryptotermitinae</taxon>
        <taxon>Cryptotermes</taxon>
    </lineage>
</organism>
<dbReference type="GO" id="GO:0031012">
    <property type="term" value="C:extracellular matrix"/>
    <property type="evidence" value="ECO:0007669"/>
    <property type="project" value="TreeGrafter"/>
</dbReference>
<dbReference type="GO" id="GO:0007508">
    <property type="term" value="P:larval heart development"/>
    <property type="evidence" value="ECO:0007669"/>
    <property type="project" value="TreeGrafter"/>
</dbReference>
<protein>
    <recommendedName>
        <fullName evidence="3">Endonuclease/exonuclease/phosphatase domain-containing protein</fullName>
    </recommendedName>
</protein>
<gene>
    <name evidence="1" type="ORF">B7P43_G16838</name>
</gene>